<dbReference type="Gramene" id="AET7Gv20672400.23">
    <property type="protein sequence ID" value="AET7Gv20672400.23"/>
    <property type="gene ID" value="AET7Gv20672400"/>
</dbReference>
<sequence length="235" mass="26491">FQIQPCPINNKRQFIKGARDRSRAPSIGSEPVEEPRGSSIRSRERRAHQIRRSRGIPSKEERAVWRLTCADWPISASCSSARADPWNRHRRGLALWIHRSQESRSSKNLFSTIPRKDEKTVKPTISLDSSVINLPSEGQVQAVTSNIGEEHSAAYPQHIYSSQAEPFYYQGEVTFVLYLQGCTFGLHGYSLVCEAKHMFTLTRCASVPPAPLSADQQLTCTFDIVGNLYSQLTRT</sequence>
<reference evidence="3" key="1">
    <citation type="journal article" date="2014" name="Science">
        <title>Ancient hybridizations among the ancestral genomes of bread wheat.</title>
        <authorList>
            <consortium name="International Wheat Genome Sequencing Consortium,"/>
            <person name="Marcussen T."/>
            <person name="Sandve S.R."/>
            <person name="Heier L."/>
            <person name="Spannagl M."/>
            <person name="Pfeifer M."/>
            <person name="Jakobsen K.S."/>
            <person name="Wulff B.B."/>
            <person name="Steuernagel B."/>
            <person name="Mayer K.F."/>
            <person name="Olsen O.A."/>
        </authorList>
    </citation>
    <scope>NUCLEOTIDE SEQUENCE [LARGE SCALE GENOMIC DNA]</scope>
    <source>
        <strain evidence="3">cv. AL8/78</strain>
    </source>
</reference>
<proteinExistence type="predicted"/>
<reference evidence="2" key="3">
    <citation type="journal article" date="2017" name="Nature">
        <title>Genome sequence of the progenitor of the wheat D genome Aegilops tauschii.</title>
        <authorList>
            <person name="Luo M.C."/>
            <person name="Gu Y.Q."/>
            <person name="Puiu D."/>
            <person name="Wang H."/>
            <person name="Twardziok S.O."/>
            <person name="Deal K.R."/>
            <person name="Huo N."/>
            <person name="Zhu T."/>
            <person name="Wang L."/>
            <person name="Wang Y."/>
            <person name="McGuire P.E."/>
            <person name="Liu S."/>
            <person name="Long H."/>
            <person name="Ramasamy R.K."/>
            <person name="Rodriguez J.C."/>
            <person name="Van S.L."/>
            <person name="Yuan L."/>
            <person name="Wang Z."/>
            <person name="Xia Z."/>
            <person name="Xiao L."/>
            <person name="Anderson O.D."/>
            <person name="Ouyang S."/>
            <person name="Liang Y."/>
            <person name="Zimin A.V."/>
            <person name="Pertea G."/>
            <person name="Qi P."/>
            <person name="Bennetzen J.L."/>
            <person name="Dai X."/>
            <person name="Dawson M.W."/>
            <person name="Muller H.G."/>
            <person name="Kugler K."/>
            <person name="Rivarola-Duarte L."/>
            <person name="Spannagl M."/>
            <person name="Mayer K.F.X."/>
            <person name="Lu F.H."/>
            <person name="Bevan M.W."/>
            <person name="Leroy P."/>
            <person name="Li P."/>
            <person name="You F.M."/>
            <person name="Sun Q."/>
            <person name="Liu Z."/>
            <person name="Lyons E."/>
            <person name="Wicker T."/>
            <person name="Salzberg S.L."/>
            <person name="Devos K.M."/>
            <person name="Dvorak J."/>
        </authorList>
    </citation>
    <scope>NUCLEOTIDE SEQUENCE [LARGE SCALE GENOMIC DNA]</scope>
    <source>
        <strain evidence="2">cv. AL8/78</strain>
    </source>
</reference>
<dbReference type="EnsemblPlants" id="AET7Gv20672400.23">
    <property type="protein sequence ID" value="AET7Gv20672400.23"/>
    <property type="gene ID" value="AET7Gv20672400"/>
</dbReference>
<reference evidence="2" key="5">
    <citation type="journal article" date="2021" name="G3 (Bethesda)">
        <title>Aegilops tauschii genome assembly Aet v5.0 features greater sequence contiguity and improved annotation.</title>
        <authorList>
            <person name="Wang L."/>
            <person name="Zhu T."/>
            <person name="Rodriguez J.C."/>
            <person name="Deal K.R."/>
            <person name="Dubcovsky J."/>
            <person name="McGuire P.E."/>
            <person name="Lux T."/>
            <person name="Spannagl M."/>
            <person name="Mayer K.F.X."/>
            <person name="Baldrich P."/>
            <person name="Meyers B.C."/>
            <person name="Huo N."/>
            <person name="Gu Y.Q."/>
            <person name="Zhou H."/>
            <person name="Devos K.M."/>
            <person name="Bennetzen J.L."/>
            <person name="Unver T."/>
            <person name="Budak H."/>
            <person name="Gulick P.J."/>
            <person name="Galiba G."/>
            <person name="Kalapos B."/>
            <person name="Nelson D.R."/>
            <person name="Li P."/>
            <person name="You F.M."/>
            <person name="Luo M.C."/>
            <person name="Dvorak J."/>
        </authorList>
    </citation>
    <scope>NUCLEOTIDE SEQUENCE [LARGE SCALE GENOMIC DNA]</scope>
    <source>
        <strain evidence="2">cv. AL8/78</strain>
    </source>
</reference>
<feature type="compositionally biased region" description="Basic residues" evidence="1">
    <location>
        <begin position="43"/>
        <end position="54"/>
    </location>
</feature>
<evidence type="ECO:0000313" key="2">
    <source>
        <dbReference type="EnsemblPlants" id="AET7Gv20672400.23"/>
    </source>
</evidence>
<dbReference type="AlphaFoldDB" id="A0A453RRV9"/>
<evidence type="ECO:0000256" key="1">
    <source>
        <dbReference type="SAM" id="MobiDB-lite"/>
    </source>
</evidence>
<evidence type="ECO:0000313" key="3">
    <source>
        <dbReference type="Proteomes" id="UP000015105"/>
    </source>
</evidence>
<name>A0A453RRV9_AEGTS</name>
<reference evidence="2" key="4">
    <citation type="submission" date="2019-03" db="UniProtKB">
        <authorList>
            <consortium name="EnsemblPlants"/>
        </authorList>
    </citation>
    <scope>IDENTIFICATION</scope>
</reference>
<reference evidence="3" key="2">
    <citation type="journal article" date="2017" name="Nat. Plants">
        <title>The Aegilops tauschii genome reveals multiple impacts of transposons.</title>
        <authorList>
            <person name="Zhao G."/>
            <person name="Zou C."/>
            <person name="Li K."/>
            <person name="Wang K."/>
            <person name="Li T."/>
            <person name="Gao L."/>
            <person name="Zhang X."/>
            <person name="Wang H."/>
            <person name="Yang Z."/>
            <person name="Liu X."/>
            <person name="Jiang W."/>
            <person name="Mao L."/>
            <person name="Kong X."/>
            <person name="Jiao Y."/>
            <person name="Jia J."/>
        </authorList>
    </citation>
    <scope>NUCLEOTIDE SEQUENCE [LARGE SCALE GENOMIC DNA]</scope>
    <source>
        <strain evidence="3">cv. AL8/78</strain>
    </source>
</reference>
<accession>A0A453RRV9</accession>
<organism evidence="2 3">
    <name type="scientific">Aegilops tauschii subsp. strangulata</name>
    <name type="common">Goatgrass</name>
    <dbReference type="NCBI Taxonomy" id="200361"/>
    <lineage>
        <taxon>Eukaryota</taxon>
        <taxon>Viridiplantae</taxon>
        <taxon>Streptophyta</taxon>
        <taxon>Embryophyta</taxon>
        <taxon>Tracheophyta</taxon>
        <taxon>Spermatophyta</taxon>
        <taxon>Magnoliopsida</taxon>
        <taxon>Liliopsida</taxon>
        <taxon>Poales</taxon>
        <taxon>Poaceae</taxon>
        <taxon>BOP clade</taxon>
        <taxon>Pooideae</taxon>
        <taxon>Triticodae</taxon>
        <taxon>Triticeae</taxon>
        <taxon>Triticinae</taxon>
        <taxon>Aegilops</taxon>
    </lineage>
</organism>
<keyword evidence="3" id="KW-1185">Reference proteome</keyword>
<feature type="region of interest" description="Disordered" evidence="1">
    <location>
        <begin position="1"/>
        <end position="55"/>
    </location>
</feature>
<protein>
    <submittedName>
        <fullName evidence="2">Uncharacterized protein</fullName>
    </submittedName>
</protein>
<dbReference type="Proteomes" id="UP000015105">
    <property type="component" value="Chromosome 7D"/>
</dbReference>